<dbReference type="AlphaFoldDB" id="A0A098VSG3"/>
<protein>
    <recommendedName>
        <fullName evidence="2">Nascent polypeptide-associated complex subunit alpha-like UBA domain-containing protein</fullName>
    </recommendedName>
</protein>
<name>A0A098VSG3_9MICR</name>
<evidence type="ECO:0000313" key="4">
    <source>
        <dbReference type="Proteomes" id="UP000029725"/>
    </source>
</evidence>
<evidence type="ECO:0000313" key="3">
    <source>
        <dbReference type="EMBL" id="KGG52023.1"/>
    </source>
</evidence>
<dbReference type="PANTHER" id="PTHR21713">
    <property type="entry name" value="NASCENT POLYPEPTIDE ASSOCIATED COMPLEX ALPHA SUBUNIT-RELATED"/>
    <property type="match status" value="1"/>
</dbReference>
<dbReference type="Gene3D" id="1.10.8.10">
    <property type="entry name" value="DNA helicase RuvA subunit, C-terminal domain"/>
    <property type="match status" value="1"/>
</dbReference>
<feature type="region of interest" description="Disordered" evidence="1">
    <location>
        <begin position="16"/>
        <end position="35"/>
    </location>
</feature>
<keyword evidence="4" id="KW-1185">Reference proteome</keyword>
<dbReference type="Pfam" id="PF19026">
    <property type="entry name" value="UBA_HYPK"/>
    <property type="match status" value="1"/>
</dbReference>
<sequence>MMKDFPVQSASALKQIEGVQEVDESAPVDESGLESKDIEMVMSQCSVSRHRAVLALRENQGDIVNAIMALSD</sequence>
<proteinExistence type="predicted"/>
<comment type="caution">
    <text evidence="3">The sequence shown here is derived from an EMBL/GenBank/DDBJ whole genome shotgun (WGS) entry which is preliminary data.</text>
</comment>
<dbReference type="HOGENOM" id="CLU_2722742_0_0_1"/>
<dbReference type="InterPro" id="IPR044034">
    <property type="entry name" value="NAC-like_UBA"/>
</dbReference>
<dbReference type="VEuPathDB" id="MicrosporidiaDB:DI09_222p30"/>
<reference evidence="3 4" key="1">
    <citation type="submission" date="2014-04" db="EMBL/GenBank/DDBJ databases">
        <title>A new species of microsporidia sheds light on the evolution of extreme parasitism.</title>
        <authorList>
            <person name="Haag K.L."/>
            <person name="James T.Y."/>
            <person name="Larsson R."/>
            <person name="Schaer T.M."/>
            <person name="Refardt D."/>
            <person name="Pombert J.-F."/>
            <person name="Ebert D."/>
        </authorList>
    </citation>
    <scope>NUCLEOTIDE SEQUENCE [LARGE SCALE GENOMIC DNA]</scope>
    <source>
        <strain evidence="3 4">UGP3</strain>
        <tissue evidence="3">Spores</tissue>
    </source>
</reference>
<dbReference type="InterPro" id="IPR016641">
    <property type="entry name" value="EGD2/NACA0like"/>
</dbReference>
<dbReference type="RefSeq" id="XP_013238459.1">
    <property type="nucleotide sequence ID" value="XM_013383005.1"/>
</dbReference>
<dbReference type="GeneID" id="25259093"/>
<gene>
    <name evidence="3" type="ORF">DI09_222p30</name>
</gene>
<organism evidence="3 4">
    <name type="scientific">Mitosporidium daphniae</name>
    <dbReference type="NCBI Taxonomy" id="1485682"/>
    <lineage>
        <taxon>Eukaryota</taxon>
        <taxon>Fungi</taxon>
        <taxon>Fungi incertae sedis</taxon>
        <taxon>Microsporidia</taxon>
        <taxon>Mitosporidium</taxon>
    </lineage>
</organism>
<dbReference type="Proteomes" id="UP000029725">
    <property type="component" value="Unassembled WGS sequence"/>
</dbReference>
<feature type="domain" description="Nascent polypeptide-associated complex subunit alpha-like UBA" evidence="2">
    <location>
        <begin position="34"/>
        <end position="70"/>
    </location>
</feature>
<dbReference type="CDD" id="cd14358">
    <property type="entry name" value="UBA_NAC_euk"/>
    <property type="match status" value="1"/>
</dbReference>
<evidence type="ECO:0000256" key="1">
    <source>
        <dbReference type="SAM" id="MobiDB-lite"/>
    </source>
</evidence>
<dbReference type="OrthoDB" id="3169036at2759"/>
<dbReference type="EMBL" id="JMKJ01000136">
    <property type="protein sequence ID" value="KGG52023.1"/>
    <property type="molecule type" value="Genomic_DNA"/>
</dbReference>
<evidence type="ECO:0000259" key="2">
    <source>
        <dbReference type="Pfam" id="PF19026"/>
    </source>
</evidence>
<dbReference type="GO" id="GO:0005854">
    <property type="term" value="C:nascent polypeptide-associated complex"/>
    <property type="evidence" value="ECO:0007669"/>
    <property type="project" value="InterPro"/>
</dbReference>
<accession>A0A098VSG3</accession>